<dbReference type="RefSeq" id="WP_109763024.1">
    <property type="nucleotide sequence ID" value="NZ_QGGU01000004.1"/>
</dbReference>
<dbReference type="AlphaFoldDB" id="A0A316FXE2"/>
<evidence type="ECO:0000313" key="2">
    <source>
        <dbReference type="EMBL" id="PWK53053.1"/>
    </source>
</evidence>
<evidence type="ECO:0000259" key="1">
    <source>
        <dbReference type="Pfam" id="PF13302"/>
    </source>
</evidence>
<dbReference type="EMBL" id="QGGU01000004">
    <property type="protein sequence ID" value="PWK53053.1"/>
    <property type="molecule type" value="Genomic_DNA"/>
</dbReference>
<evidence type="ECO:0000313" key="3">
    <source>
        <dbReference type="Proteomes" id="UP000245790"/>
    </source>
</evidence>
<keyword evidence="2" id="KW-0808">Transferase</keyword>
<dbReference type="PANTHER" id="PTHR43610:SF1">
    <property type="entry name" value="N-ACETYLTRANSFERASE DOMAIN-CONTAINING PROTEIN"/>
    <property type="match status" value="1"/>
</dbReference>
<sequence length="206" mass="23451">MEHDLMKTVTLTGSHVALEPLLIEHKDALLKAASDGELWQLWFTGVPSAQTIDDYLQTALEQQRNNTALPFVVRHLASNSIIGCTRFCNASEQNRRIEIGYTWYAKSYQRSAVNTECKLLLLRHAFEQLNRIAVEFRTHWMNHASRNAIARLGAKQDAILRKFIVAKDGSTADKVVFSILDEEWPMVKQHLQFKLTQSSSPSPSTR</sequence>
<name>A0A316FXE2_9GAMM</name>
<dbReference type="Proteomes" id="UP000245790">
    <property type="component" value="Unassembled WGS sequence"/>
</dbReference>
<dbReference type="PANTHER" id="PTHR43610">
    <property type="entry name" value="BLL6696 PROTEIN"/>
    <property type="match status" value="1"/>
</dbReference>
<reference evidence="2 3" key="1">
    <citation type="submission" date="2018-05" db="EMBL/GenBank/DDBJ databases">
        <title>Genomic Encyclopedia of Type Strains, Phase IV (KMG-IV): sequencing the most valuable type-strain genomes for metagenomic binning, comparative biology and taxonomic classification.</title>
        <authorList>
            <person name="Goeker M."/>
        </authorList>
    </citation>
    <scope>NUCLEOTIDE SEQUENCE [LARGE SCALE GENOMIC DNA]</scope>
    <source>
        <strain evidence="2 3">DSM 25350</strain>
    </source>
</reference>
<dbReference type="InterPro" id="IPR000182">
    <property type="entry name" value="GNAT_dom"/>
</dbReference>
<gene>
    <name evidence="2" type="ORF">C8D97_104271</name>
</gene>
<dbReference type="Pfam" id="PF13302">
    <property type="entry name" value="Acetyltransf_3"/>
    <property type="match status" value="1"/>
</dbReference>
<dbReference type="GO" id="GO:0016747">
    <property type="term" value="F:acyltransferase activity, transferring groups other than amino-acyl groups"/>
    <property type="evidence" value="ECO:0007669"/>
    <property type="project" value="InterPro"/>
</dbReference>
<protein>
    <submittedName>
        <fullName evidence="2">RimJ/RimL family protein N-acetyltransferase</fullName>
    </submittedName>
</protein>
<organism evidence="2 3">
    <name type="scientific">Pleionea mediterranea</name>
    <dbReference type="NCBI Taxonomy" id="523701"/>
    <lineage>
        <taxon>Bacteria</taxon>
        <taxon>Pseudomonadati</taxon>
        <taxon>Pseudomonadota</taxon>
        <taxon>Gammaproteobacteria</taxon>
        <taxon>Oceanospirillales</taxon>
        <taxon>Pleioneaceae</taxon>
        <taxon>Pleionea</taxon>
    </lineage>
</organism>
<dbReference type="Gene3D" id="3.40.630.30">
    <property type="match status" value="1"/>
</dbReference>
<dbReference type="OrthoDB" id="9801656at2"/>
<dbReference type="InterPro" id="IPR016181">
    <property type="entry name" value="Acyl_CoA_acyltransferase"/>
</dbReference>
<proteinExistence type="predicted"/>
<accession>A0A316FXE2</accession>
<dbReference type="SUPFAM" id="SSF55729">
    <property type="entry name" value="Acyl-CoA N-acyltransferases (Nat)"/>
    <property type="match status" value="1"/>
</dbReference>
<feature type="domain" description="N-acetyltransferase" evidence="1">
    <location>
        <begin position="17"/>
        <end position="155"/>
    </location>
</feature>
<comment type="caution">
    <text evidence="2">The sequence shown here is derived from an EMBL/GenBank/DDBJ whole genome shotgun (WGS) entry which is preliminary data.</text>
</comment>
<keyword evidence="3" id="KW-1185">Reference proteome</keyword>